<dbReference type="EMBL" id="JAAMOW010000004">
    <property type="protein sequence ID" value="NGY04944.1"/>
    <property type="molecule type" value="Genomic_DNA"/>
</dbReference>
<comment type="caution">
    <text evidence="5">The sequence shown here is derived from an EMBL/GenBank/DDBJ whole genome shotgun (WGS) entry which is preliminary data.</text>
</comment>
<dbReference type="Gene3D" id="1.10.10.10">
    <property type="entry name" value="Winged helix-like DNA-binding domain superfamily/Winged helix DNA-binding domain"/>
    <property type="match status" value="1"/>
</dbReference>
<evidence type="ECO:0000313" key="6">
    <source>
        <dbReference type="Proteomes" id="UP000472676"/>
    </source>
</evidence>
<dbReference type="InterPro" id="IPR036388">
    <property type="entry name" value="WH-like_DNA-bd_sf"/>
</dbReference>
<dbReference type="SUPFAM" id="SSF54909">
    <property type="entry name" value="Dimeric alpha+beta barrel"/>
    <property type="match status" value="1"/>
</dbReference>
<dbReference type="SUPFAM" id="SSF46785">
    <property type="entry name" value="Winged helix' DNA-binding domain"/>
    <property type="match status" value="1"/>
</dbReference>
<dbReference type="InterPro" id="IPR019885">
    <property type="entry name" value="Tscrpt_reg_HTH_AsnC-type_CS"/>
</dbReference>
<dbReference type="Pfam" id="PF13412">
    <property type="entry name" value="HTH_24"/>
    <property type="match status" value="1"/>
</dbReference>
<evidence type="ECO:0000259" key="4">
    <source>
        <dbReference type="PROSITE" id="PS50956"/>
    </source>
</evidence>
<feature type="domain" description="HTH asnC-type" evidence="4">
    <location>
        <begin position="4"/>
        <end position="65"/>
    </location>
</feature>
<evidence type="ECO:0000256" key="3">
    <source>
        <dbReference type="ARBA" id="ARBA00023163"/>
    </source>
</evidence>
<name>A0A6M2BRH2_9GAMM</name>
<dbReference type="FunFam" id="1.10.10.10:FF:000186">
    <property type="entry name" value="AsnC family transcriptional regulator"/>
    <property type="match status" value="1"/>
</dbReference>
<sequence length="154" mass="17052">MNDLDRTDLRILRELQKDGRLAIVELANRVALSATACQRRVKKLEDSGVIARYAALLDPQALGQQVEAFVRVSIERQSKETTVAFQDAVQKLAQVRACYVMTGDLDYLLHVAVADLQAFAEFSMKVLIGLPGVKDVRSSLVLEAVKKDEGVRLP</sequence>
<keyword evidence="2" id="KW-0238">DNA-binding</keyword>
<dbReference type="AlphaFoldDB" id="A0A6M2BRH2"/>
<evidence type="ECO:0000256" key="1">
    <source>
        <dbReference type="ARBA" id="ARBA00023015"/>
    </source>
</evidence>
<dbReference type="Pfam" id="PF01037">
    <property type="entry name" value="AsnC_trans_reg"/>
    <property type="match status" value="1"/>
</dbReference>
<accession>A0A6M2BRH2</accession>
<dbReference type="InterPro" id="IPR019887">
    <property type="entry name" value="Tscrpt_reg_AsnC/Lrp_C"/>
</dbReference>
<dbReference type="InterPro" id="IPR011991">
    <property type="entry name" value="ArsR-like_HTH"/>
</dbReference>
<evidence type="ECO:0000313" key="5">
    <source>
        <dbReference type="EMBL" id="NGY04944.1"/>
    </source>
</evidence>
<keyword evidence="1" id="KW-0805">Transcription regulation</keyword>
<dbReference type="InterPro" id="IPR036390">
    <property type="entry name" value="WH_DNA-bd_sf"/>
</dbReference>
<dbReference type="CDD" id="cd00090">
    <property type="entry name" value="HTH_ARSR"/>
    <property type="match status" value="1"/>
</dbReference>
<keyword evidence="3" id="KW-0804">Transcription</keyword>
<proteinExistence type="predicted"/>
<dbReference type="GO" id="GO:0006355">
    <property type="term" value="P:regulation of DNA-templated transcription"/>
    <property type="evidence" value="ECO:0007669"/>
    <property type="project" value="UniProtKB-ARBA"/>
</dbReference>
<dbReference type="SMART" id="SM00344">
    <property type="entry name" value="HTH_ASNC"/>
    <property type="match status" value="1"/>
</dbReference>
<dbReference type="InterPro" id="IPR019888">
    <property type="entry name" value="Tscrpt_reg_AsnC-like"/>
</dbReference>
<protein>
    <submittedName>
        <fullName evidence="5">Lrp/AsnC family transcriptional regulator</fullName>
    </submittedName>
</protein>
<dbReference type="RefSeq" id="WP_166255314.1">
    <property type="nucleotide sequence ID" value="NZ_JAAMOW010000004.1"/>
</dbReference>
<reference evidence="5 6" key="1">
    <citation type="journal article" date="2014" name="Int. J. Syst. Evol. Microbiol.">
        <title>Solimonas terrae sp. nov., isolated from soil.</title>
        <authorList>
            <person name="Kim S.J."/>
            <person name="Moon J.Y."/>
            <person name="Weon H.Y."/>
            <person name="Ahn J.H."/>
            <person name="Chen W.M."/>
            <person name="Kwon S.W."/>
        </authorList>
    </citation>
    <scope>NUCLEOTIDE SEQUENCE [LARGE SCALE GENOMIC DNA]</scope>
    <source>
        <strain evidence="5 6">KIS83-12</strain>
    </source>
</reference>
<dbReference type="PRINTS" id="PR00033">
    <property type="entry name" value="HTHASNC"/>
</dbReference>
<dbReference type="PROSITE" id="PS50956">
    <property type="entry name" value="HTH_ASNC_2"/>
    <property type="match status" value="1"/>
</dbReference>
<dbReference type="InterPro" id="IPR000485">
    <property type="entry name" value="AsnC-type_HTH_dom"/>
</dbReference>
<dbReference type="GO" id="GO:0005829">
    <property type="term" value="C:cytosol"/>
    <property type="evidence" value="ECO:0007669"/>
    <property type="project" value="TreeGrafter"/>
</dbReference>
<dbReference type="PANTHER" id="PTHR30154">
    <property type="entry name" value="LEUCINE-RESPONSIVE REGULATORY PROTEIN"/>
    <property type="match status" value="1"/>
</dbReference>
<gene>
    <name evidence="5" type="ORF">G7Y85_09210</name>
</gene>
<dbReference type="PROSITE" id="PS00519">
    <property type="entry name" value="HTH_ASNC_1"/>
    <property type="match status" value="1"/>
</dbReference>
<dbReference type="Gene3D" id="3.30.70.920">
    <property type="match status" value="1"/>
</dbReference>
<keyword evidence="6" id="KW-1185">Reference proteome</keyword>
<dbReference type="InterPro" id="IPR011008">
    <property type="entry name" value="Dimeric_a/b-barrel"/>
</dbReference>
<organism evidence="5 6">
    <name type="scientific">Solimonas terrae</name>
    <dbReference type="NCBI Taxonomy" id="1396819"/>
    <lineage>
        <taxon>Bacteria</taxon>
        <taxon>Pseudomonadati</taxon>
        <taxon>Pseudomonadota</taxon>
        <taxon>Gammaproteobacteria</taxon>
        <taxon>Nevskiales</taxon>
        <taxon>Nevskiaceae</taxon>
        <taxon>Solimonas</taxon>
    </lineage>
</organism>
<dbReference type="GO" id="GO:0043565">
    <property type="term" value="F:sequence-specific DNA binding"/>
    <property type="evidence" value="ECO:0007669"/>
    <property type="project" value="InterPro"/>
</dbReference>
<dbReference type="PANTHER" id="PTHR30154:SF46">
    <property type="entry name" value="TRANSCRIPTIONAL REGULATORY PROTEIN"/>
    <property type="match status" value="1"/>
</dbReference>
<dbReference type="Proteomes" id="UP000472676">
    <property type="component" value="Unassembled WGS sequence"/>
</dbReference>
<evidence type="ECO:0000256" key="2">
    <source>
        <dbReference type="ARBA" id="ARBA00023125"/>
    </source>
</evidence>
<dbReference type="GO" id="GO:0043200">
    <property type="term" value="P:response to amino acid"/>
    <property type="evidence" value="ECO:0007669"/>
    <property type="project" value="TreeGrafter"/>
</dbReference>